<comment type="caution">
    <text evidence="3">Lacks conserved residue(s) required for the propagation of feature annotation.</text>
</comment>
<feature type="compositionally biased region" description="Polar residues" evidence="4">
    <location>
        <begin position="1000"/>
        <end position="1012"/>
    </location>
</feature>
<protein>
    <submittedName>
        <fullName evidence="8">Uncharacterized protein LOC107270578 isoform X1</fullName>
    </submittedName>
</protein>
<dbReference type="AlphaFoldDB" id="A0AAJ7W4K6"/>
<dbReference type="FunFam" id="2.20.100.10:FF:000001">
    <property type="entry name" value="semaphorin-5A isoform X1"/>
    <property type="match status" value="1"/>
</dbReference>
<keyword evidence="2" id="KW-1015">Disulfide bond</keyword>
<dbReference type="SMART" id="SM00209">
    <property type="entry name" value="TSP1"/>
    <property type="match status" value="1"/>
</dbReference>
<dbReference type="SUPFAM" id="SSF57440">
    <property type="entry name" value="Kringle-like"/>
    <property type="match status" value="2"/>
</dbReference>
<dbReference type="RefSeq" id="XP_024943717.1">
    <property type="nucleotide sequence ID" value="XM_025087949.1"/>
</dbReference>
<dbReference type="PANTHER" id="PTHR24261:SF7">
    <property type="entry name" value="KRINGLE DOMAIN-CONTAINING PROTEIN"/>
    <property type="match status" value="1"/>
</dbReference>
<dbReference type="Gene3D" id="2.40.20.10">
    <property type="entry name" value="Plasminogen Kringle 4"/>
    <property type="match status" value="2"/>
</dbReference>
<dbReference type="Proteomes" id="UP000694920">
    <property type="component" value="Unplaced"/>
</dbReference>
<evidence type="ECO:0000256" key="2">
    <source>
        <dbReference type="ARBA" id="ARBA00023157"/>
    </source>
</evidence>
<keyword evidence="5" id="KW-0812">Transmembrane</keyword>
<evidence type="ECO:0000313" key="8">
    <source>
        <dbReference type="RefSeq" id="XP_024943717.1"/>
    </source>
</evidence>
<evidence type="ECO:0000313" key="7">
    <source>
        <dbReference type="Proteomes" id="UP000694920"/>
    </source>
</evidence>
<feature type="domain" description="Kringle" evidence="6">
    <location>
        <begin position="301"/>
        <end position="418"/>
    </location>
</feature>
<keyword evidence="5" id="KW-1133">Transmembrane helix</keyword>
<evidence type="ECO:0000256" key="5">
    <source>
        <dbReference type="SAM" id="Phobius"/>
    </source>
</evidence>
<dbReference type="InterPro" id="IPR038178">
    <property type="entry name" value="Kringle_sf"/>
</dbReference>
<sequence length="1106" mass="126778">MSVGLYDSSKPLFMGEYKKKKTISQMYPENFFYYGIVGTGVLWSTDFCEDSCELHTTFGMEFLRVWPLEISNSTFDLKFYVRASHGIAIRLYQSPGAPFPCFTMLIGHDNVTMLIYQENEKSGKQYLKDVPSKNVLDFWTWNEFTISIFGTDLRLFVQRLHGNEELLYAKHHLFNTLRWYSTGSKDTIAHWTFYCSPEESDAVEKPWPPNCITNPTDYTYKGSQWTAADNIPCIPWTANEIPKEEKKDDLFMDGSAVKALNKCRNPTHDSVGPYCYSLSTDQTITKQYCQIRNCRSSECRMAGTANDYIGTLSVTRSGRTCAKWMSDYDLEKLKKANETTTQRNDKNPTERIVQPVTSNINKPVHAVNPVYFNDSLYPERNVINASNYCRDPSRNIAGTWCYTTDPLVPQDLCNVRDCEKPEECIFFVRGHGIGRHLYVLPEHRSEGIRFSLKEWEPDRPDSITFVFKADNGLKSRYILKVGAIKNERVLLYVESEDQGIKLVKTKTLPHLLYLGKWSSFVIRIPRGRVQVFYEGAAKPLFEWEHPEPSKAFLPIYYYYTSELGNTIGVSFDCHTRCHIETTETDRFTRILPLSMWRTEETPSPDKLILMIRGKGVILIPLLLLPATSGYYGLTIGEFGQWIFFLRNTYPLVHIFHKQKAPGPLFTTDSWTNITIRWHNNTIEVLRNETVVFHYEHTSPLLFYFFSLAVDTGGWATWAANCIPSDIDGDAEDGGWSEWGPWACSASCNGGMGTRKRLCNSPEPNVRGEPCLGPSIMTGRCNMNICGDITDDTLALITRKIQKSHTTLQVNEGHAITISVDPDIIDSIKTDSSDVELHWSRNGIFIQEEKDRLEIEDFDIRKRVWKDYGTTLPIAVNVDYIDALNRSHQGTWRCVVEQNDLEFKWITNIVILKVLGAPNWRTHLMEDKLTRPIFGWMPNESFVAVSAIILFLALSMCIVGATVGFIKFQDSLKFKEATIGSNLESGKTSFMTRFKKGLKTSSLRTSGRVSESNENTETDDLLHGRNKRPKEKGRRNTEEYTEDTSPSDSEGVPKESLKTQNFLDRWKLKKREKKVPRTKEVTDESEREKLLNTNNTDEYQSDQPTTN</sequence>
<proteinExistence type="predicted"/>
<dbReference type="InterPro" id="IPR036383">
    <property type="entry name" value="TSP1_rpt_sf"/>
</dbReference>
<evidence type="ECO:0000256" key="1">
    <source>
        <dbReference type="ARBA" id="ARBA00022572"/>
    </source>
</evidence>
<evidence type="ECO:0000256" key="4">
    <source>
        <dbReference type="SAM" id="MobiDB-lite"/>
    </source>
</evidence>
<keyword evidence="7" id="KW-1185">Reference proteome</keyword>
<feature type="compositionally biased region" description="Polar residues" evidence="4">
    <location>
        <begin position="1090"/>
        <end position="1106"/>
    </location>
</feature>
<feature type="region of interest" description="Disordered" evidence="4">
    <location>
        <begin position="1000"/>
        <end position="1106"/>
    </location>
</feature>
<dbReference type="PROSITE" id="PS50092">
    <property type="entry name" value="TSP1"/>
    <property type="match status" value="1"/>
</dbReference>
<dbReference type="InterPro" id="IPR000001">
    <property type="entry name" value="Kringle"/>
</dbReference>
<gene>
    <name evidence="8" type="primary">LOC107270578</name>
</gene>
<dbReference type="PROSITE" id="PS50070">
    <property type="entry name" value="KRINGLE_2"/>
    <property type="match status" value="2"/>
</dbReference>
<dbReference type="PANTHER" id="PTHR24261">
    <property type="entry name" value="PLASMINOGEN-RELATED"/>
    <property type="match status" value="1"/>
</dbReference>
<dbReference type="Pfam" id="PF00090">
    <property type="entry name" value="TSP_1"/>
    <property type="match status" value="1"/>
</dbReference>
<feature type="domain" description="Kringle" evidence="6">
    <location>
        <begin position="219"/>
        <end position="294"/>
    </location>
</feature>
<feature type="compositionally biased region" description="Basic residues" evidence="4">
    <location>
        <begin position="1023"/>
        <end position="1032"/>
    </location>
</feature>
<feature type="transmembrane region" description="Helical" evidence="5">
    <location>
        <begin position="941"/>
        <end position="965"/>
    </location>
</feature>
<dbReference type="SMART" id="SM00130">
    <property type="entry name" value="KR"/>
    <property type="match status" value="2"/>
</dbReference>
<dbReference type="GeneID" id="107270578"/>
<dbReference type="InterPro" id="IPR000884">
    <property type="entry name" value="TSP1_rpt"/>
</dbReference>
<dbReference type="SUPFAM" id="SSF82895">
    <property type="entry name" value="TSP-1 type 1 repeat"/>
    <property type="match status" value="1"/>
</dbReference>
<keyword evidence="5" id="KW-0472">Membrane</keyword>
<dbReference type="InterPro" id="IPR013806">
    <property type="entry name" value="Kringle-like"/>
</dbReference>
<dbReference type="Pfam" id="PF00051">
    <property type="entry name" value="Kringle"/>
    <property type="match status" value="1"/>
</dbReference>
<dbReference type="InterPro" id="IPR050759">
    <property type="entry name" value="Serine_protease_kringle"/>
</dbReference>
<reference evidence="8" key="1">
    <citation type="submission" date="2025-08" db="UniProtKB">
        <authorList>
            <consortium name="RefSeq"/>
        </authorList>
    </citation>
    <scope>IDENTIFICATION</scope>
</reference>
<organism evidence="7 8">
    <name type="scientific">Cephus cinctus</name>
    <name type="common">Wheat stem sawfly</name>
    <dbReference type="NCBI Taxonomy" id="211228"/>
    <lineage>
        <taxon>Eukaryota</taxon>
        <taxon>Metazoa</taxon>
        <taxon>Ecdysozoa</taxon>
        <taxon>Arthropoda</taxon>
        <taxon>Hexapoda</taxon>
        <taxon>Insecta</taxon>
        <taxon>Pterygota</taxon>
        <taxon>Neoptera</taxon>
        <taxon>Endopterygota</taxon>
        <taxon>Hymenoptera</taxon>
        <taxon>Cephoidea</taxon>
        <taxon>Cephidae</taxon>
        <taxon>Cephus</taxon>
    </lineage>
</organism>
<name>A0AAJ7W4K6_CEPCN</name>
<evidence type="ECO:0000259" key="6">
    <source>
        <dbReference type="PROSITE" id="PS50070"/>
    </source>
</evidence>
<accession>A0AAJ7W4K6</accession>
<feature type="compositionally biased region" description="Basic and acidic residues" evidence="4">
    <location>
        <begin position="1074"/>
        <end position="1089"/>
    </location>
</feature>
<keyword evidence="1 3" id="KW-0420">Kringle</keyword>
<dbReference type="Gene3D" id="2.20.100.10">
    <property type="entry name" value="Thrombospondin type-1 (TSP1) repeat"/>
    <property type="match status" value="1"/>
</dbReference>
<evidence type="ECO:0000256" key="3">
    <source>
        <dbReference type="PROSITE-ProRule" id="PRU00121"/>
    </source>
</evidence>